<dbReference type="Gene3D" id="3.30.160.60">
    <property type="entry name" value="Classic Zinc Finger"/>
    <property type="match status" value="1"/>
</dbReference>
<name>A0A0B6ZIL0_9EUPU</name>
<dbReference type="FunFam" id="3.30.160.60:FF:000446">
    <property type="entry name" value="Zinc finger protein"/>
    <property type="match status" value="1"/>
</dbReference>
<dbReference type="InterPro" id="IPR036236">
    <property type="entry name" value="Znf_C2H2_sf"/>
</dbReference>
<dbReference type="AlphaFoldDB" id="A0A0B6ZIL0"/>
<keyword evidence="3" id="KW-0862">Zinc</keyword>
<accession>A0A0B6ZIL0</accession>
<protein>
    <recommendedName>
        <fullName evidence="6">C2H2-type domain-containing protein</fullName>
    </recommendedName>
</protein>
<dbReference type="PROSITE" id="PS50157">
    <property type="entry name" value="ZINC_FINGER_C2H2_2"/>
    <property type="match status" value="2"/>
</dbReference>
<feature type="domain" description="C2H2-type" evidence="6">
    <location>
        <begin position="21"/>
        <end position="43"/>
    </location>
</feature>
<dbReference type="SUPFAM" id="SSF57667">
    <property type="entry name" value="beta-beta-alpha zinc fingers"/>
    <property type="match status" value="1"/>
</dbReference>
<feature type="domain" description="C2H2-type" evidence="6">
    <location>
        <begin position="43"/>
        <end position="71"/>
    </location>
</feature>
<gene>
    <name evidence="7" type="primary">ORF65526</name>
</gene>
<dbReference type="GO" id="GO:0008270">
    <property type="term" value="F:zinc ion binding"/>
    <property type="evidence" value="ECO:0007669"/>
    <property type="project" value="UniProtKB-KW"/>
</dbReference>
<evidence type="ECO:0000256" key="2">
    <source>
        <dbReference type="ARBA" id="ARBA00022771"/>
    </source>
</evidence>
<dbReference type="Pfam" id="PF00096">
    <property type="entry name" value="zf-C2H2"/>
    <property type="match status" value="2"/>
</dbReference>
<feature type="non-terminal residue" evidence="7">
    <location>
        <position position="116"/>
    </location>
</feature>
<sequence length="116" mass="13548">SKPNRKLFKKFSFINADRNIFRCTLCNKGFVRSTVLTRHLKTHICGHCDKFFEDKFDLVRHVTFQHVKNQLIESDDADDDDDEFTENDEGEKYISPSTSVSENIDHEQHNTTLLPS</sequence>
<proteinExistence type="predicted"/>
<dbReference type="EMBL" id="HACG01021352">
    <property type="protein sequence ID" value="CEK68217.1"/>
    <property type="molecule type" value="Transcribed_RNA"/>
</dbReference>
<dbReference type="SMART" id="SM00355">
    <property type="entry name" value="ZnF_C2H2"/>
    <property type="match status" value="2"/>
</dbReference>
<evidence type="ECO:0000256" key="5">
    <source>
        <dbReference type="SAM" id="MobiDB-lite"/>
    </source>
</evidence>
<keyword evidence="1" id="KW-0479">Metal-binding</keyword>
<dbReference type="InterPro" id="IPR013087">
    <property type="entry name" value="Znf_C2H2_type"/>
</dbReference>
<evidence type="ECO:0000256" key="3">
    <source>
        <dbReference type="ARBA" id="ARBA00022833"/>
    </source>
</evidence>
<feature type="compositionally biased region" description="Acidic residues" evidence="5">
    <location>
        <begin position="75"/>
        <end position="89"/>
    </location>
</feature>
<evidence type="ECO:0000313" key="7">
    <source>
        <dbReference type="EMBL" id="CEK68217.1"/>
    </source>
</evidence>
<feature type="non-terminal residue" evidence="7">
    <location>
        <position position="1"/>
    </location>
</feature>
<evidence type="ECO:0000256" key="1">
    <source>
        <dbReference type="ARBA" id="ARBA00022723"/>
    </source>
</evidence>
<reference evidence="7" key="1">
    <citation type="submission" date="2014-12" db="EMBL/GenBank/DDBJ databases">
        <title>Insight into the proteome of Arion vulgaris.</title>
        <authorList>
            <person name="Aradska J."/>
            <person name="Bulat T."/>
            <person name="Smidak R."/>
            <person name="Sarate P."/>
            <person name="Gangsoo J."/>
            <person name="Sialana F."/>
            <person name="Bilban M."/>
            <person name="Lubec G."/>
        </authorList>
    </citation>
    <scope>NUCLEOTIDE SEQUENCE</scope>
    <source>
        <tissue evidence="7">Skin</tissue>
    </source>
</reference>
<feature type="region of interest" description="Disordered" evidence="5">
    <location>
        <begin position="75"/>
        <end position="116"/>
    </location>
</feature>
<evidence type="ECO:0000256" key="4">
    <source>
        <dbReference type="PROSITE-ProRule" id="PRU00042"/>
    </source>
</evidence>
<evidence type="ECO:0000259" key="6">
    <source>
        <dbReference type="PROSITE" id="PS50157"/>
    </source>
</evidence>
<organism evidence="7">
    <name type="scientific">Arion vulgaris</name>
    <dbReference type="NCBI Taxonomy" id="1028688"/>
    <lineage>
        <taxon>Eukaryota</taxon>
        <taxon>Metazoa</taxon>
        <taxon>Spiralia</taxon>
        <taxon>Lophotrochozoa</taxon>
        <taxon>Mollusca</taxon>
        <taxon>Gastropoda</taxon>
        <taxon>Heterobranchia</taxon>
        <taxon>Euthyneura</taxon>
        <taxon>Panpulmonata</taxon>
        <taxon>Eupulmonata</taxon>
        <taxon>Stylommatophora</taxon>
        <taxon>Helicina</taxon>
        <taxon>Arionoidea</taxon>
        <taxon>Arionidae</taxon>
        <taxon>Arion</taxon>
    </lineage>
</organism>
<keyword evidence="2 4" id="KW-0863">Zinc-finger</keyword>
<dbReference type="PROSITE" id="PS00028">
    <property type="entry name" value="ZINC_FINGER_C2H2_1"/>
    <property type="match status" value="2"/>
</dbReference>